<dbReference type="EMBL" id="SGPM01000066">
    <property type="protein sequence ID" value="THH30826.1"/>
    <property type="molecule type" value="Genomic_DNA"/>
</dbReference>
<evidence type="ECO:0000256" key="1">
    <source>
        <dbReference type="SAM" id="MobiDB-lite"/>
    </source>
</evidence>
<comment type="caution">
    <text evidence="2">The sequence shown here is derived from an EMBL/GenBank/DDBJ whole genome shotgun (WGS) entry which is preliminary data.</text>
</comment>
<feature type="region of interest" description="Disordered" evidence="1">
    <location>
        <begin position="1"/>
        <end position="36"/>
    </location>
</feature>
<organism evidence="2 3">
    <name type="scientific">Antrodiella citrinella</name>
    <dbReference type="NCBI Taxonomy" id="2447956"/>
    <lineage>
        <taxon>Eukaryota</taxon>
        <taxon>Fungi</taxon>
        <taxon>Dikarya</taxon>
        <taxon>Basidiomycota</taxon>
        <taxon>Agaricomycotina</taxon>
        <taxon>Agaricomycetes</taxon>
        <taxon>Polyporales</taxon>
        <taxon>Steccherinaceae</taxon>
        <taxon>Antrodiella</taxon>
    </lineage>
</organism>
<keyword evidence="3" id="KW-1185">Reference proteome</keyword>
<proteinExistence type="predicted"/>
<protein>
    <submittedName>
        <fullName evidence="2">Uncharacterized protein</fullName>
    </submittedName>
</protein>
<evidence type="ECO:0000313" key="2">
    <source>
        <dbReference type="EMBL" id="THH30826.1"/>
    </source>
</evidence>
<gene>
    <name evidence="2" type="ORF">EUX98_g3363</name>
</gene>
<dbReference type="AlphaFoldDB" id="A0A4S4MWR7"/>
<reference evidence="2 3" key="1">
    <citation type="submission" date="2019-02" db="EMBL/GenBank/DDBJ databases">
        <title>Genome sequencing of the rare red list fungi Antrodiella citrinella (Flaviporus citrinellus).</title>
        <authorList>
            <person name="Buettner E."/>
            <person name="Kellner H."/>
        </authorList>
    </citation>
    <scope>NUCLEOTIDE SEQUENCE [LARGE SCALE GENOMIC DNA]</scope>
    <source>
        <strain evidence="2 3">DSM 108506</strain>
    </source>
</reference>
<accession>A0A4S4MWR7</accession>
<name>A0A4S4MWR7_9APHY</name>
<evidence type="ECO:0000313" key="3">
    <source>
        <dbReference type="Proteomes" id="UP000308730"/>
    </source>
</evidence>
<dbReference type="Proteomes" id="UP000308730">
    <property type="component" value="Unassembled WGS sequence"/>
</dbReference>
<sequence length="168" mass="18751">MSPIPMLSVNEKPPASRDDNPPQADSPTSEDNSPEESSFVFGIETLVGDGFYFVRKAFGFPVSYKWFRRQANITPSANDSSGIILLMVQERMQEICASVWPNGHPDDVKVTVALTKPHDGDQYRCGFLSMLMDVDGDEPPPQEVVDTVSNILSVYGILEKPDWYYVTE</sequence>